<dbReference type="EMBL" id="LGST01000074">
    <property type="protein sequence ID" value="KND95475.1"/>
    <property type="molecule type" value="Genomic_DNA"/>
</dbReference>
<gene>
    <name evidence="1" type="ORF">QG37_08299</name>
</gene>
<comment type="caution">
    <text evidence="1">The sequence shown here is derived from an EMBL/GenBank/DDBJ whole genome shotgun (WGS) entry which is preliminary data.</text>
</comment>
<organism evidence="1 2">
    <name type="scientific">Candidozyma auris</name>
    <name type="common">Yeast</name>
    <name type="synonym">Candida auris</name>
    <dbReference type="NCBI Taxonomy" id="498019"/>
    <lineage>
        <taxon>Eukaryota</taxon>
        <taxon>Fungi</taxon>
        <taxon>Dikarya</taxon>
        <taxon>Ascomycota</taxon>
        <taxon>Saccharomycotina</taxon>
        <taxon>Pichiomycetes</taxon>
        <taxon>Metschnikowiaceae</taxon>
        <taxon>Candidozyma</taxon>
    </lineage>
</organism>
<protein>
    <submittedName>
        <fullName evidence="1">Uncharacterized protein</fullName>
    </submittedName>
</protein>
<evidence type="ECO:0000313" key="2">
    <source>
        <dbReference type="Proteomes" id="UP000037122"/>
    </source>
</evidence>
<dbReference type="Proteomes" id="UP000037122">
    <property type="component" value="Unassembled WGS sequence"/>
</dbReference>
<proteinExistence type="predicted"/>
<sequence>MNEVGRLRLNCVRQVNGSNFGRVVAKEPRTGGLMGSFFTSLSVASIKCAHTHIAQAAERGRKKATRNRDCDSYWVKIILYIGEILQF</sequence>
<accession>A0A0L0NP82</accession>
<evidence type="ECO:0000313" key="1">
    <source>
        <dbReference type="EMBL" id="KND95475.1"/>
    </source>
</evidence>
<reference evidence="2" key="1">
    <citation type="journal article" date="2015" name="BMC Genomics">
        <title>Draft genome of a commonly misdiagnosed multidrug resistant pathogen Candida auris.</title>
        <authorList>
            <person name="Chatterjee S."/>
            <person name="Alampalli S.V."/>
            <person name="Nageshan R.K."/>
            <person name="Chettiar S.T."/>
            <person name="Joshi S."/>
            <person name="Tatu U.S."/>
        </authorList>
    </citation>
    <scope>NUCLEOTIDE SEQUENCE [LARGE SCALE GENOMIC DNA]</scope>
    <source>
        <strain evidence="2">6684</strain>
    </source>
</reference>
<dbReference type="AlphaFoldDB" id="A0A0L0NP82"/>
<name>A0A0L0NP82_CANAR</name>
<dbReference type="VEuPathDB" id="FungiDB:QG37_08299"/>